<comment type="catalytic activity">
    <reaction evidence="9 10 11">
        <text>adenosine(37) in tRNA + dimethylallyl diphosphate = N(6)-dimethylallyladenosine(37) in tRNA + diphosphate</text>
        <dbReference type="Rhea" id="RHEA:26482"/>
        <dbReference type="Rhea" id="RHEA-COMP:10162"/>
        <dbReference type="Rhea" id="RHEA-COMP:10375"/>
        <dbReference type="ChEBI" id="CHEBI:33019"/>
        <dbReference type="ChEBI" id="CHEBI:57623"/>
        <dbReference type="ChEBI" id="CHEBI:74411"/>
        <dbReference type="ChEBI" id="CHEBI:74415"/>
        <dbReference type="EC" id="2.5.1.75"/>
    </reaction>
</comment>
<name>V9H7L7_9NEIS</name>
<comment type="similarity">
    <text evidence="3 10 13">Belongs to the IPP transferase family.</text>
</comment>
<evidence type="ECO:0000256" key="11">
    <source>
        <dbReference type="RuleBase" id="RU003783"/>
    </source>
</evidence>
<dbReference type="Gene3D" id="1.10.20.140">
    <property type="match status" value="1"/>
</dbReference>
<comment type="caution">
    <text evidence="14">The sequence shown here is derived from an EMBL/GenBank/DDBJ whole genome shotgun (WGS) entry which is preliminary data.</text>
</comment>
<dbReference type="PANTHER" id="PTHR11088">
    <property type="entry name" value="TRNA DIMETHYLALLYLTRANSFERASE"/>
    <property type="match status" value="1"/>
</dbReference>
<keyword evidence="6 10" id="KW-0547">Nucleotide-binding</keyword>
<reference evidence="14 15" key="2">
    <citation type="submission" date="2011-10" db="EMBL/GenBank/DDBJ databases">
        <title>The Genome Sequence of Simonsiella muelleri ATCC 29453.</title>
        <authorList>
            <consortium name="The Broad Institute Genome Sequencing Platform"/>
            <consortium name="The Broad Institute Genome Sequencing Center for Infectious Disease"/>
            <person name="Earl A."/>
            <person name="Ward D."/>
            <person name="Feldgarden M."/>
            <person name="Gevers D."/>
            <person name="Izard J."/>
            <person name="Baranova O.V."/>
            <person name="Blanton J.M."/>
            <person name="Tanner A.C."/>
            <person name="Dewhirst F."/>
            <person name="Young S.K."/>
            <person name="Zeng Q."/>
            <person name="Gargeya S."/>
            <person name="Fitzgerald M."/>
            <person name="Haas B."/>
            <person name="Abouelleil A."/>
            <person name="Alvarado L."/>
            <person name="Arachchi H.M."/>
            <person name="Berlin A."/>
            <person name="Brown A."/>
            <person name="Chapman S.B."/>
            <person name="Chen Z."/>
            <person name="Dunbar C."/>
            <person name="Freedman E."/>
            <person name="Gearin G."/>
            <person name="Goldberg J."/>
            <person name="Griggs A."/>
            <person name="Gujja S."/>
            <person name="Heiman D."/>
            <person name="Howarth C."/>
            <person name="Larson L."/>
            <person name="Lui A."/>
            <person name="MacDonald P.J.P."/>
            <person name="Montmayeur A."/>
            <person name="Murphy C."/>
            <person name="Neiman D."/>
            <person name="Pearson M."/>
            <person name="Priest M."/>
            <person name="Roberts A."/>
            <person name="Saif S."/>
            <person name="Shea T."/>
            <person name="Shenoy N."/>
            <person name="Sisk P."/>
            <person name="Stolte C."/>
            <person name="Sykes S."/>
            <person name="Wortman J."/>
            <person name="Nusbaum C."/>
            <person name="Birren B."/>
        </authorList>
    </citation>
    <scope>NUCLEOTIDE SEQUENCE [LARGE SCALE GENOMIC DNA]</scope>
    <source>
        <strain evidence="14 15">ATCC 29453</strain>
    </source>
</reference>
<feature type="binding site" evidence="10">
    <location>
        <begin position="12"/>
        <end position="19"/>
    </location>
    <ligand>
        <name>ATP</name>
        <dbReference type="ChEBI" id="CHEBI:30616"/>
    </ligand>
</feature>
<organism evidence="14 15">
    <name type="scientific">Simonsiella muelleri ATCC 29453</name>
    <dbReference type="NCBI Taxonomy" id="641147"/>
    <lineage>
        <taxon>Bacteria</taxon>
        <taxon>Pseudomonadati</taxon>
        <taxon>Pseudomonadota</taxon>
        <taxon>Betaproteobacteria</taxon>
        <taxon>Neisseriales</taxon>
        <taxon>Neisseriaceae</taxon>
        <taxon>Simonsiella</taxon>
    </lineage>
</organism>
<dbReference type="NCBIfam" id="TIGR00174">
    <property type="entry name" value="miaA"/>
    <property type="match status" value="1"/>
</dbReference>
<keyword evidence="4 10" id="KW-0808">Transferase</keyword>
<dbReference type="GO" id="GO:0005524">
    <property type="term" value="F:ATP binding"/>
    <property type="evidence" value="ECO:0007669"/>
    <property type="project" value="UniProtKB-UniRule"/>
</dbReference>
<comment type="cofactor">
    <cofactor evidence="1 10">
        <name>Mg(2+)</name>
        <dbReference type="ChEBI" id="CHEBI:18420"/>
    </cofactor>
</comment>
<keyword evidence="15" id="KW-1185">Reference proteome</keyword>
<protein>
    <recommendedName>
        <fullName evidence="10">tRNA dimethylallyltransferase</fullName>
        <ecNumber evidence="10">2.5.1.75</ecNumber>
    </recommendedName>
    <alternativeName>
        <fullName evidence="10">Dimethylallyl diphosphate:tRNA dimethylallyltransferase</fullName>
        <shortName evidence="10">DMAPP:tRNA dimethylallyltransferase</shortName>
        <shortName evidence="10">DMATase</shortName>
    </alternativeName>
    <alternativeName>
        <fullName evidence="10">Isopentenyl-diphosphate:tRNA isopentenyltransferase</fullName>
        <shortName evidence="10">IPP transferase</shortName>
        <shortName evidence="10">IPPT</shortName>
        <shortName evidence="10">IPTase</shortName>
    </alternativeName>
</protein>
<dbReference type="HOGENOM" id="CLU_032616_0_0_4"/>
<evidence type="ECO:0000313" key="15">
    <source>
        <dbReference type="Proteomes" id="UP000017813"/>
    </source>
</evidence>
<dbReference type="Proteomes" id="UP000017813">
    <property type="component" value="Unassembled WGS sequence"/>
</dbReference>
<evidence type="ECO:0000256" key="9">
    <source>
        <dbReference type="ARBA" id="ARBA00049563"/>
    </source>
</evidence>
<feature type="region of interest" description="Interaction with substrate tRNA" evidence="10">
    <location>
        <begin position="161"/>
        <end position="165"/>
    </location>
</feature>
<keyword evidence="7 10" id="KW-0067">ATP-binding</keyword>
<keyword evidence="8 10" id="KW-0460">Magnesium</keyword>
<comment type="caution">
    <text evidence="10">Lacks conserved residue(s) required for the propagation of feature annotation.</text>
</comment>
<dbReference type="InterPro" id="IPR039657">
    <property type="entry name" value="Dimethylallyltransferase"/>
</dbReference>
<evidence type="ECO:0000256" key="2">
    <source>
        <dbReference type="ARBA" id="ARBA00003213"/>
    </source>
</evidence>
<dbReference type="OrthoDB" id="9776390at2"/>
<dbReference type="KEGG" id="smur:BWP33_08625"/>
<evidence type="ECO:0000256" key="8">
    <source>
        <dbReference type="ARBA" id="ARBA00022842"/>
    </source>
</evidence>
<dbReference type="PANTHER" id="PTHR11088:SF60">
    <property type="entry name" value="TRNA DIMETHYLALLYLTRANSFERASE"/>
    <property type="match status" value="1"/>
</dbReference>
<feature type="region of interest" description="Interaction with substrate tRNA" evidence="10">
    <location>
        <begin position="37"/>
        <end position="40"/>
    </location>
</feature>
<evidence type="ECO:0000256" key="7">
    <source>
        <dbReference type="ARBA" id="ARBA00022840"/>
    </source>
</evidence>
<evidence type="ECO:0000256" key="4">
    <source>
        <dbReference type="ARBA" id="ARBA00022679"/>
    </source>
</evidence>
<dbReference type="STRING" id="641147.HMPREF9021_01957"/>
<gene>
    <name evidence="10" type="primary">miaA</name>
    <name evidence="14" type="ORF">HMPREF9021_01957</name>
</gene>
<comment type="function">
    <text evidence="2 10 12">Catalyzes the transfer of a dimethylallyl group onto the adenine at position 37 in tRNAs that read codons beginning with uridine, leading to the formation of N6-(dimethylallyl)adenosine (i(6)A).</text>
</comment>
<feature type="binding site" evidence="10">
    <location>
        <begin position="14"/>
        <end position="19"/>
    </location>
    <ligand>
        <name>substrate</name>
    </ligand>
</feature>
<dbReference type="Gene3D" id="3.40.50.300">
    <property type="entry name" value="P-loop containing nucleotide triphosphate hydrolases"/>
    <property type="match status" value="1"/>
</dbReference>
<evidence type="ECO:0000313" key="14">
    <source>
        <dbReference type="EMBL" id="EFG30188.1"/>
    </source>
</evidence>
<reference evidence="14 15" key="1">
    <citation type="submission" date="2010-03" db="EMBL/GenBank/DDBJ databases">
        <authorList>
            <consortium name="The Broad Institute Genome Sequencing Platform"/>
            <person name="Ward D."/>
            <person name="Earl A."/>
            <person name="Feldgarden M."/>
            <person name="Gevers D."/>
            <person name="Young S."/>
            <person name="Zeng Q."/>
            <person name="Koehrsen M."/>
            <person name="Alvarado L."/>
            <person name="Berlin A.M."/>
            <person name="Borenstein D."/>
            <person name="Chapman S.B."/>
            <person name="Chen Z."/>
            <person name="Engels R."/>
            <person name="Freedman E."/>
            <person name="Gellesch M."/>
            <person name="Goldberg J."/>
            <person name="Griggs A."/>
            <person name="Gujja S."/>
            <person name="Heilman E.R."/>
            <person name="Heiman D.I."/>
            <person name="Hepburn T.A."/>
            <person name="Howarth C."/>
            <person name="Jen D."/>
            <person name="Larson L."/>
            <person name="Mehta T."/>
            <person name="Park D."/>
            <person name="Pearson M."/>
            <person name="Richards J."/>
            <person name="Roberts A."/>
            <person name="Saif S."/>
            <person name="Shea T.D."/>
            <person name="Shenoy N."/>
            <person name="Sisk P."/>
            <person name="Stolte C."/>
            <person name="Sykes S.N."/>
            <person name="Walk T."/>
            <person name="White J."/>
            <person name="Yandava C."/>
            <person name="Izard J."/>
            <person name="Baranova O.V."/>
            <person name="Blanton J.M."/>
            <person name="Tanner A.C."/>
            <person name="Dewhirst F."/>
            <person name="Haas B."/>
            <person name="Nusbaum C."/>
            <person name="Birren B."/>
        </authorList>
    </citation>
    <scope>NUCLEOTIDE SEQUENCE [LARGE SCALE GENOMIC DNA]</scope>
    <source>
        <strain evidence="14 15">ATCC 29453</strain>
    </source>
</reference>
<dbReference type="RefSeq" id="WP_002642236.1">
    <property type="nucleotide sequence ID" value="NZ_CP019448.1"/>
</dbReference>
<evidence type="ECO:0000256" key="13">
    <source>
        <dbReference type="RuleBase" id="RU003785"/>
    </source>
</evidence>
<dbReference type="Pfam" id="PF01715">
    <property type="entry name" value="IPPT"/>
    <property type="match status" value="1"/>
</dbReference>
<evidence type="ECO:0000256" key="6">
    <source>
        <dbReference type="ARBA" id="ARBA00022741"/>
    </source>
</evidence>
<feature type="site" description="Interaction with substrate tRNA" evidence="10">
    <location>
        <position position="103"/>
    </location>
</feature>
<dbReference type="EC" id="2.5.1.75" evidence="10"/>
<dbReference type="GO" id="GO:0052381">
    <property type="term" value="F:tRNA dimethylallyltransferase activity"/>
    <property type="evidence" value="ECO:0007669"/>
    <property type="project" value="UniProtKB-UniRule"/>
</dbReference>
<dbReference type="HAMAP" id="MF_00185">
    <property type="entry name" value="IPP_trans"/>
    <property type="match status" value="1"/>
</dbReference>
<evidence type="ECO:0000256" key="1">
    <source>
        <dbReference type="ARBA" id="ARBA00001946"/>
    </source>
</evidence>
<accession>V9H7L7</accession>
<dbReference type="InterPro" id="IPR027417">
    <property type="entry name" value="P-loop_NTPase"/>
</dbReference>
<dbReference type="GO" id="GO:0006400">
    <property type="term" value="P:tRNA modification"/>
    <property type="evidence" value="ECO:0007669"/>
    <property type="project" value="TreeGrafter"/>
</dbReference>
<dbReference type="eggNOG" id="COG0324">
    <property type="taxonomic scope" value="Bacteria"/>
</dbReference>
<keyword evidence="5 10" id="KW-0819">tRNA processing</keyword>
<dbReference type="InterPro" id="IPR018022">
    <property type="entry name" value="IPT"/>
</dbReference>
<evidence type="ECO:0000256" key="12">
    <source>
        <dbReference type="RuleBase" id="RU003784"/>
    </source>
</evidence>
<feature type="region of interest" description="Interaction with substrate tRNA" evidence="10">
    <location>
        <begin position="243"/>
        <end position="248"/>
    </location>
</feature>
<proteinExistence type="inferred from homology"/>
<dbReference type="SUPFAM" id="SSF52540">
    <property type="entry name" value="P-loop containing nucleoside triphosphate hydrolases"/>
    <property type="match status" value="1"/>
</dbReference>
<evidence type="ECO:0000256" key="10">
    <source>
        <dbReference type="HAMAP-Rule" id="MF_00185"/>
    </source>
</evidence>
<dbReference type="AlphaFoldDB" id="V9H7L7"/>
<feature type="site" description="Interaction with substrate tRNA" evidence="10">
    <location>
        <position position="125"/>
    </location>
</feature>
<sequence>MNLNKKAFAILGATASGKTRLALALAQRFPCEIISLDSALIYQDMNIGTAKPTPEELASVPHHLIDIITPLENYSAAEFLADCARLVAEIQSRGRLPLIVGGTMMYFHALTHGLNDLPQADSATRQQLQTDKRKYGLSHLYNQLQKYDPITAQRLESNDSQRIERALEVFLLTGKPLSQHFAEQKSAPALDLFTLTLIPENRTQLHNQIAQRFDLILKNGFLDEMKYLREKYPQLHENLPSMRCVGYRQAWDFLENRFNYNELIEKGTIATRQLAKRQLTWLRKLPTDLTLDPFASDVNQQIHFAAQSMREFFRLPESNKL</sequence>
<comment type="subunit">
    <text evidence="10">Monomer.</text>
</comment>
<evidence type="ECO:0000256" key="5">
    <source>
        <dbReference type="ARBA" id="ARBA00022694"/>
    </source>
</evidence>
<evidence type="ECO:0000256" key="3">
    <source>
        <dbReference type="ARBA" id="ARBA00005842"/>
    </source>
</evidence>
<dbReference type="EMBL" id="ADCY02000041">
    <property type="protein sequence ID" value="EFG30188.1"/>
    <property type="molecule type" value="Genomic_DNA"/>
</dbReference>